<gene>
    <name evidence="2" type="ORF">BAE44_0020365</name>
</gene>
<dbReference type="Proteomes" id="UP000095767">
    <property type="component" value="Unassembled WGS sequence"/>
</dbReference>
<proteinExistence type="predicted"/>
<comment type="caution">
    <text evidence="2">The sequence shown here is derived from an EMBL/GenBank/DDBJ whole genome shotgun (WGS) entry which is preliminary data.</text>
</comment>
<protein>
    <submittedName>
        <fullName evidence="2">Uncharacterized protein</fullName>
    </submittedName>
</protein>
<organism evidence="2 3">
    <name type="scientific">Dichanthelium oligosanthes</name>
    <dbReference type="NCBI Taxonomy" id="888268"/>
    <lineage>
        <taxon>Eukaryota</taxon>
        <taxon>Viridiplantae</taxon>
        <taxon>Streptophyta</taxon>
        <taxon>Embryophyta</taxon>
        <taxon>Tracheophyta</taxon>
        <taxon>Spermatophyta</taxon>
        <taxon>Magnoliopsida</taxon>
        <taxon>Liliopsida</taxon>
        <taxon>Poales</taxon>
        <taxon>Poaceae</taxon>
        <taxon>PACMAD clade</taxon>
        <taxon>Panicoideae</taxon>
        <taxon>Panicodae</taxon>
        <taxon>Paniceae</taxon>
        <taxon>Dichantheliinae</taxon>
        <taxon>Dichanthelium</taxon>
    </lineage>
</organism>
<feature type="compositionally biased region" description="Basic and acidic residues" evidence="1">
    <location>
        <begin position="1"/>
        <end position="11"/>
    </location>
</feature>
<sequence length="113" mass="12727">MYELNVDHFDSDDSGSEDDLDSRARRLENCRLFVRLAGESGQRFLAVGTRIFDFYPCSSYGPSVVFNTRTQLATTTPSFQAPKECTAFWTAGRTVYALGCRPPECRRSRKGTP</sequence>
<keyword evidence="3" id="KW-1185">Reference proteome</keyword>
<feature type="region of interest" description="Disordered" evidence="1">
    <location>
        <begin position="1"/>
        <end position="20"/>
    </location>
</feature>
<evidence type="ECO:0000256" key="1">
    <source>
        <dbReference type="SAM" id="MobiDB-lite"/>
    </source>
</evidence>
<reference evidence="2 3" key="1">
    <citation type="submission" date="2016-09" db="EMBL/GenBank/DDBJ databases">
        <title>The draft genome of Dichanthelium oligosanthes: A C3 panicoid grass species.</title>
        <authorList>
            <person name="Studer A.J."/>
            <person name="Schnable J.C."/>
            <person name="Brutnell T.P."/>
        </authorList>
    </citation>
    <scope>NUCLEOTIDE SEQUENCE [LARGE SCALE GENOMIC DNA]</scope>
    <source>
        <strain evidence="3">cv. Kellogg 1175</strain>
        <tissue evidence="2">Leaf</tissue>
    </source>
</reference>
<dbReference type="EMBL" id="LWDX02056133">
    <property type="protein sequence ID" value="OEL18616.1"/>
    <property type="molecule type" value="Genomic_DNA"/>
</dbReference>
<evidence type="ECO:0000313" key="3">
    <source>
        <dbReference type="Proteomes" id="UP000095767"/>
    </source>
</evidence>
<accession>A0A1E5V0E5</accession>
<name>A0A1E5V0E5_9POAL</name>
<dbReference type="AlphaFoldDB" id="A0A1E5V0E5"/>
<evidence type="ECO:0000313" key="2">
    <source>
        <dbReference type="EMBL" id="OEL18616.1"/>
    </source>
</evidence>